<sequence length="539" mass="59878">MEEELTRLIAQAMEMDLSVAHISRLRRLLTKLRVNTFTAVACLREAIARKSWMPPGRMLGTDIHEDMTVLEYMVQEVENARENIEPYLCVVQWAHNADVLDDCLREAMDEMYGECVLRIGRGVVECRFPHLVADRCYSCLSALFSEDACVRFTNELMRQSRTMARCIVDRAHEPGGSYDELVDMVRHQNVSKVRLWPRVVANVVEDVIAADLEGLMAYCRTCLMSARVASGGLIDLIKDRMGPLIVECIETHVEEGNLDRALCLYVNYVSVLKTHGLHARALEKLSGKALYGAVIAAPPCDTDMLLSYIERLPREELAAFARVAFARIVKSVYTGVNLEKHLSLKLAMELYPPMASSALNDLVRRLMSGRLLLPLLPPPQPMEHDGEESGHHDPEMVLMPVNVYTVPTPVPLAAMTPPESLRGAVESALARADTAYDVAPLAAFGRAELTIPAAGGREQEVICSSAHLVCIVLMDEAGKTGVTVEDAARHLGNDARLAEMTLTSLCREKIAKRRTVDGMKRFALNPRLEARDSPMVVFN</sequence>
<dbReference type="Proteomes" id="UP000150883">
    <property type="component" value="Segment"/>
</dbReference>
<accession>A0A0F6N1T4</accession>
<organismHost>
    <name type="scientific">Ovis aries</name>
    <name type="common">Sheep</name>
    <dbReference type="NCBI Taxonomy" id="9940"/>
</organismHost>
<organismHost>
    <name type="scientific">Homo sapiens</name>
    <name type="common">Human</name>
    <dbReference type="NCBI Taxonomy" id="9606"/>
</organismHost>
<organismHost>
    <name type="scientific">Capra hircus</name>
    <name type="common">Goat</name>
    <dbReference type="NCBI Taxonomy" id="9925"/>
</organismHost>
<organism evidence="1 2">
    <name type="scientific">Orf virus</name>
    <name type="common">ORFV</name>
    <dbReference type="NCBI Taxonomy" id="10258"/>
    <lineage>
        <taxon>Viruses</taxon>
        <taxon>Varidnaviria</taxon>
        <taxon>Bamfordvirae</taxon>
        <taxon>Nucleocytoviricota</taxon>
        <taxon>Pokkesviricetes</taxon>
        <taxon>Chitovirales</taxon>
        <taxon>Poxviridae</taxon>
        <taxon>Chordopoxvirinae</taxon>
        <taxon>Parapoxvirus</taxon>
        <taxon>Parapoxvirus orf</taxon>
    </lineage>
</organism>
<evidence type="ECO:0000313" key="2">
    <source>
        <dbReference type="Proteomes" id="UP000150883"/>
    </source>
</evidence>
<proteinExistence type="predicted"/>
<dbReference type="EMBL" id="KF234407">
    <property type="protein sequence ID" value="AHZ33712.1"/>
    <property type="molecule type" value="Genomic_DNA"/>
</dbReference>
<evidence type="ECO:0000313" key="1">
    <source>
        <dbReference type="EMBL" id="AHZ33712.1"/>
    </source>
</evidence>
<protein>
    <submittedName>
        <fullName evidence="1">Uncharacterized protein</fullName>
    </submittedName>
</protein>
<reference evidence="1 2" key="1">
    <citation type="submission" date="2013-06" db="EMBL/GenBank/DDBJ databases">
        <title>Complete genome of orf virus NA1/11 and comparative genomic with other parapoxvirus.</title>
        <authorList>
            <person name="Li W."/>
            <person name="Hao W."/>
            <person name="Ning Z."/>
            <person name="Chi X."/>
            <person name="Tong C."/>
            <person name="Gao F."/>
            <person name="Song D."/>
            <person name="Li M."/>
            <person name="Luo S."/>
        </authorList>
    </citation>
    <scope>NUCLEOTIDE SEQUENCE [LARGE SCALE GENOMIC DNA]</scope>
    <source>
        <strain evidence="1">NA1/11</strain>
    </source>
</reference>
<name>A0A0F6N1T4_ORFV</name>